<dbReference type="Proteomes" id="UP001281731">
    <property type="component" value="Unassembled WGS sequence"/>
</dbReference>
<comment type="caution">
    <text evidence="3">The sequence shown here is derived from an EMBL/GenBank/DDBJ whole genome shotgun (WGS) entry which is preliminary data.</text>
</comment>
<dbReference type="Gene3D" id="3.40.50.300">
    <property type="entry name" value="P-loop containing nucleotide triphosphate hydrolases"/>
    <property type="match status" value="1"/>
</dbReference>
<evidence type="ECO:0000313" key="3">
    <source>
        <dbReference type="EMBL" id="MDY5154616.1"/>
    </source>
</evidence>
<keyword evidence="1" id="KW-0175">Coiled coil</keyword>
<dbReference type="EMBL" id="JAWNGC010000002">
    <property type="protein sequence ID" value="MDY5154616.1"/>
    <property type="molecule type" value="Genomic_DNA"/>
</dbReference>
<sequence length="549" mass="63604">MLREISCELFKENKRQRPPVIFHKGLNVVLGSIPGKAASIGKSTMLLIIDFVFGGNTYLKSEPVRELGNHTIYFVFSFAGKDYRFARNTADAKRVFKVDENNDPIDSMEIKEFTDWLAKKYDMDLPGLSFRNTVSRFFRIYGKNNLNEFRPLQMRGGNESQKDAIHVLVALYNMYSSILAFEEQLHLVEDKIDAFKAARKYEFIPSAVDGMGKYQENIVAIRELEEKRDELCNSGSRPINEAEVEEANRANEIERAYTDIRRVVKGKQDDLHLLELNLQRGIYPTEADLKSLAEFFPEANFNKLMDIESFHSKIQGILQEELESAKQKITVELASLQEQEESIRNAMSEIRPSMTFTQEFLTAYSVLEQRINKLQDENNAFDQRNKLQEEKKQANNRYQEQMKFVLKEIEATINRKMEEINDYITDDQYNAPHLTISKFDSYDFETPKDSGTSTNYRGMMIYDLAVLDTTVLPAIAHDSILFDPMPRPDMSRMIEIYNKEKEKQIFIAIDKTLNCSEEAQSIIAKQTVIKLENNEQALFGDKWSRKANR</sequence>
<dbReference type="Pfam" id="PF10088">
    <property type="entry name" value="DUF2326"/>
    <property type="match status" value="1"/>
</dbReference>
<dbReference type="RefSeq" id="WP_019133502.1">
    <property type="nucleotide sequence ID" value="NZ_JAWNFT010000001.1"/>
</dbReference>
<dbReference type="AlphaFoldDB" id="A0AAW9HXR9"/>
<accession>A0AAW9HXR9</accession>
<reference evidence="3" key="1">
    <citation type="submission" date="2023-10" db="EMBL/GenBank/DDBJ databases">
        <title>Whole Genome based description of the genera Actinobaculum and Actinotignum reveals a complex phylogenetic relationship within the species included in the genus Actinotignum.</title>
        <authorList>
            <person name="Jensen C.S."/>
            <person name="Dargis R."/>
            <person name="Kemp M."/>
            <person name="Christensen J.J."/>
        </authorList>
    </citation>
    <scope>NUCLEOTIDE SEQUENCE</scope>
    <source>
        <strain evidence="3">SLA_B511</strain>
    </source>
</reference>
<name>A0AAW9HXR9_9ACTO</name>
<proteinExistence type="predicted"/>
<feature type="coiled-coil region" evidence="1">
    <location>
        <begin position="319"/>
        <end position="426"/>
    </location>
</feature>
<dbReference type="InterPro" id="IPR018760">
    <property type="entry name" value="DUF2326"/>
</dbReference>
<gene>
    <name evidence="3" type="ORF">R6G80_02600</name>
</gene>
<dbReference type="InterPro" id="IPR027417">
    <property type="entry name" value="P-loop_NTPase"/>
</dbReference>
<feature type="domain" description="DUF2326" evidence="2">
    <location>
        <begin position="430"/>
        <end position="540"/>
    </location>
</feature>
<evidence type="ECO:0000313" key="4">
    <source>
        <dbReference type="Proteomes" id="UP001281731"/>
    </source>
</evidence>
<evidence type="ECO:0000256" key="1">
    <source>
        <dbReference type="SAM" id="Coils"/>
    </source>
</evidence>
<organism evidence="3 4">
    <name type="scientific">Actinotignum urinale</name>
    <dbReference type="NCBI Taxonomy" id="190146"/>
    <lineage>
        <taxon>Bacteria</taxon>
        <taxon>Bacillati</taxon>
        <taxon>Actinomycetota</taxon>
        <taxon>Actinomycetes</taxon>
        <taxon>Actinomycetales</taxon>
        <taxon>Actinomycetaceae</taxon>
        <taxon>Actinotignum</taxon>
    </lineage>
</organism>
<protein>
    <submittedName>
        <fullName evidence="3">DUF2326 domain-containing protein</fullName>
    </submittedName>
</protein>
<evidence type="ECO:0000259" key="2">
    <source>
        <dbReference type="Pfam" id="PF10088"/>
    </source>
</evidence>